<gene>
    <name evidence="2" type="ORF">RchiOBHm_Chr1g0382481</name>
</gene>
<dbReference type="PANTHER" id="PTHR44083">
    <property type="entry name" value="TOPLESS-RELATED PROTEIN 1-RELATED"/>
    <property type="match status" value="1"/>
</dbReference>
<dbReference type="STRING" id="74649.A0A2P6SPE4"/>
<protein>
    <submittedName>
        <fullName evidence="2">Putative transcription factor WD40-like family</fullName>
    </submittedName>
</protein>
<comment type="caution">
    <text evidence="2">The sequence shown here is derived from an EMBL/GenBank/DDBJ whole genome shotgun (WGS) entry which is preliminary data.</text>
</comment>
<dbReference type="InterPro" id="IPR001680">
    <property type="entry name" value="WD40_rpt"/>
</dbReference>
<evidence type="ECO:0000256" key="1">
    <source>
        <dbReference type="PROSITE-ProRule" id="PRU00221"/>
    </source>
</evidence>
<reference evidence="2 3" key="1">
    <citation type="journal article" date="2018" name="Nat. Genet.">
        <title>The Rosa genome provides new insights in the design of modern roses.</title>
        <authorList>
            <person name="Bendahmane M."/>
        </authorList>
    </citation>
    <scope>NUCLEOTIDE SEQUENCE [LARGE SCALE GENOMIC DNA]</scope>
    <source>
        <strain evidence="3">cv. Old Blush</strain>
    </source>
</reference>
<dbReference type="PANTHER" id="PTHR44083:SF5">
    <property type="entry name" value="PROTEIN TOPLESS-RELATED PROTEIN 2"/>
    <property type="match status" value="1"/>
</dbReference>
<accession>A0A2P6SPE4</accession>
<proteinExistence type="predicted"/>
<keyword evidence="1" id="KW-0853">WD repeat</keyword>
<dbReference type="InterPro" id="IPR027728">
    <property type="entry name" value="Topless_fam"/>
</dbReference>
<sequence>MKALRLPDSKTAGKASAYVVPQLWQPRNGILMANDVNDNKTAEEYTACIAVYKNGSYMMSASGGKVSLFNMMTFKVETKLKGHRNRITGLAFSQTLNILVCSGADAQLCVWSIFGWEKKKTRLIQAPTGRQSPLVGETKIQFHNDHTQLLVAHESQIAVYDSKLDCLRSWTPKDALAAPISWAIYSCDGLLVYATFCDGVVVYSTLC</sequence>
<dbReference type="PROSITE" id="PS50294">
    <property type="entry name" value="WD_REPEATS_REGION"/>
    <property type="match status" value="1"/>
</dbReference>
<dbReference type="AlphaFoldDB" id="A0A2P6SPE4"/>
<dbReference type="Pfam" id="PF00400">
    <property type="entry name" value="WD40"/>
    <property type="match status" value="1"/>
</dbReference>
<evidence type="ECO:0000313" key="3">
    <source>
        <dbReference type="Proteomes" id="UP000238479"/>
    </source>
</evidence>
<keyword evidence="3" id="KW-1185">Reference proteome</keyword>
<dbReference type="InterPro" id="IPR036322">
    <property type="entry name" value="WD40_repeat_dom_sf"/>
</dbReference>
<dbReference type="GO" id="GO:0006355">
    <property type="term" value="P:regulation of DNA-templated transcription"/>
    <property type="evidence" value="ECO:0007669"/>
    <property type="project" value="InterPro"/>
</dbReference>
<organism evidence="2 3">
    <name type="scientific">Rosa chinensis</name>
    <name type="common">China rose</name>
    <dbReference type="NCBI Taxonomy" id="74649"/>
    <lineage>
        <taxon>Eukaryota</taxon>
        <taxon>Viridiplantae</taxon>
        <taxon>Streptophyta</taxon>
        <taxon>Embryophyta</taxon>
        <taxon>Tracheophyta</taxon>
        <taxon>Spermatophyta</taxon>
        <taxon>Magnoliopsida</taxon>
        <taxon>eudicotyledons</taxon>
        <taxon>Gunneridae</taxon>
        <taxon>Pentapetalae</taxon>
        <taxon>rosids</taxon>
        <taxon>fabids</taxon>
        <taxon>Rosales</taxon>
        <taxon>Rosaceae</taxon>
        <taxon>Rosoideae</taxon>
        <taxon>Rosoideae incertae sedis</taxon>
        <taxon>Rosa</taxon>
    </lineage>
</organism>
<dbReference type="PROSITE" id="PS50082">
    <property type="entry name" value="WD_REPEATS_2"/>
    <property type="match status" value="1"/>
</dbReference>
<dbReference type="Gene3D" id="2.130.10.10">
    <property type="entry name" value="YVTN repeat-like/Quinoprotein amine dehydrogenase"/>
    <property type="match status" value="1"/>
</dbReference>
<evidence type="ECO:0000313" key="2">
    <source>
        <dbReference type="EMBL" id="PRQ60545.1"/>
    </source>
</evidence>
<dbReference type="Proteomes" id="UP000238479">
    <property type="component" value="Chromosome 1"/>
</dbReference>
<name>A0A2P6SPE4_ROSCH</name>
<dbReference type="SUPFAM" id="SSF50978">
    <property type="entry name" value="WD40 repeat-like"/>
    <property type="match status" value="1"/>
</dbReference>
<dbReference type="InterPro" id="IPR015943">
    <property type="entry name" value="WD40/YVTN_repeat-like_dom_sf"/>
</dbReference>
<dbReference type="Gramene" id="PRQ60545">
    <property type="protein sequence ID" value="PRQ60545"/>
    <property type="gene ID" value="RchiOBHm_Chr1g0382481"/>
</dbReference>
<feature type="repeat" description="WD" evidence="1">
    <location>
        <begin position="80"/>
        <end position="113"/>
    </location>
</feature>
<dbReference type="EMBL" id="PDCK01000039">
    <property type="protein sequence ID" value="PRQ60545.1"/>
    <property type="molecule type" value="Genomic_DNA"/>
</dbReference>
<dbReference type="SMART" id="SM00320">
    <property type="entry name" value="WD40"/>
    <property type="match status" value="3"/>
</dbReference>